<dbReference type="EMBL" id="LKMD01000103">
    <property type="protein sequence ID" value="PIA95916.1"/>
    <property type="molecule type" value="Genomic_DNA"/>
</dbReference>
<dbReference type="Proteomes" id="UP000230605">
    <property type="component" value="Chromosome 8"/>
</dbReference>
<evidence type="ECO:0000256" key="2">
    <source>
        <dbReference type="SAM" id="MobiDB-lite"/>
    </source>
</evidence>
<evidence type="ECO:0000313" key="4">
    <source>
        <dbReference type="EMBL" id="PIA95916.1"/>
    </source>
</evidence>
<dbReference type="GO" id="GO:0008270">
    <property type="term" value="F:zinc ion binding"/>
    <property type="evidence" value="ECO:0007669"/>
    <property type="project" value="InterPro"/>
</dbReference>
<evidence type="ECO:0000313" key="5">
    <source>
        <dbReference type="EMBL" id="WPB06981.1"/>
    </source>
</evidence>
<dbReference type="SUPFAM" id="SSF57701">
    <property type="entry name" value="Zn2/Cys6 DNA-binding domain"/>
    <property type="match status" value="1"/>
</dbReference>
<sequence>MGERKSHVKSRMGCSQCKARRVKCDEKHPACGNCRRRQEPCSYRNPEPSVASSPDANGTGFANGPTQSPQAHIKQLELMHQFCTDTYTTLALKPQGVEVQQFEIPKLAFQHGFLLDTVFAITSLHLAYLRPHEAQWRMADAARYQTQAIAATRQHVAKLEASQCHAMYFCSAQLGVIALAFRAIDVESTDASTMTGTLHQLSQLWRGTWSILLASRELVPPELYDVLFPAPEWAPPTGSLTPTLEAFLATLKAKAKSDPDAKDVIIPSDPMVSMENQASTGCLIAIGKLEILFQLCEPEPSRILAYLVEVPQVFWDLVHQRDPLACAILLLYSTTYRVLEDHWWSKGIRHQLTDELSPIVASGDPELAEIAIWVHNASTPSSAD</sequence>
<dbReference type="PROSITE" id="PS50048">
    <property type="entry name" value="ZN2_CY6_FUNGAL_2"/>
    <property type="match status" value="1"/>
</dbReference>
<evidence type="ECO:0000256" key="1">
    <source>
        <dbReference type="ARBA" id="ARBA00023242"/>
    </source>
</evidence>
<organism evidence="4 6">
    <name type="scientific">Cercospora beticola</name>
    <name type="common">Sugarbeet leaf spot fungus</name>
    <dbReference type="NCBI Taxonomy" id="122368"/>
    <lineage>
        <taxon>Eukaryota</taxon>
        <taxon>Fungi</taxon>
        <taxon>Dikarya</taxon>
        <taxon>Ascomycota</taxon>
        <taxon>Pezizomycotina</taxon>
        <taxon>Dothideomycetes</taxon>
        <taxon>Dothideomycetidae</taxon>
        <taxon>Mycosphaerellales</taxon>
        <taxon>Mycosphaerellaceae</taxon>
        <taxon>Cercospora</taxon>
    </lineage>
</organism>
<accession>A0A2G5HTR5</accession>
<feature type="domain" description="Zn(2)-C6 fungal-type" evidence="3">
    <location>
        <begin position="13"/>
        <end position="43"/>
    </location>
</feature>
<proteinExistence type="predicted"/>
<dbReference type="Gene3D" id="4.10.240.10">
    <property type="entry name" value="Zn(2)-C6 fungal-type DNA-binding domain"/>
    <property type="match status" value="1"/>
</dbReference>
<keyword evidence="1" id="KW-0539">Nucleus</keyword>
<dbReference type="AlphaFoldDB" id="A0A2G5HTR5"/>
<keyword evidence="7" id="KW-1185">Reference proteome</keyword>
<evidence type="ECO:0000259" key="3">
    <source>
        <dbReference type="PROSITE" id="PS50048"/>
    </source>
</evidence>
<name>A0A2G5HTR5_CERBT</name>
<dbReference type="PANTHER" id="PTHR47784">
    <property type="entry name" value="STEROL UPTAKE CONTROL PROTEIN 2"/>
    <property type="match status" value="1"/>
</dbReference>
<dbReference type="InterPro" id="IPR001138">
    <property type="entry name" value="Zn2Cys6_DnaBD"/>
</dbReference>
<feature type="region of interest" description="Disordered" evidence="2">
    <location>
        <begin position="31"/>
        <end position="69"/>
    </location>
</feature>
<dbReference type="OrthoDB" id="4937900at2759"/>
<dbReference type="Pfam" id="PF00172">
    <property type="entry name" value="Zn_clus"/>
    <property type="match status" value="1"/>
</dbReference>
<dbReference type="SMART" id="SM00066">
    <property type="entry name" value="GAL4"/>
    <property type="match status" value="1"/>
</dbReference>
<protein>
    <recommendedName>
        <fullName evidence="3">Zn(2)-C6 fungal-type domain-containing protein</fullName>
    </recommendedName>
</protein>
<dbReference type="PROSITE" id="PS00463">
    <property type="entry name" value="ZN2_CY6_FUNGAL_1"/>
    <property type="match status" value="1"/>
</dbReference>
<gene>
    <name evidence="4" type="ORF">CB0940_10275</name>
    <name evidence="5" type="ORF">RHO25_011641</name>
</gene>
<dbReference type="Proteomes" id="UP001302367">
    <property type="component" value="Chromosome 8"/>
</dbReference>
<dbReference type="InterPro" id="IPR053157">
    <property type="entry name" value="Sterol_Uptake_Regulator"/>
</dbReference>
<evidence type="ECO:0000313" key="6">
    <source>
        <dbReference type="Proteomes" id="UP000230605"/>
    </source>
</evidence>
<dbReference type="CDD" id="cd00067">
    <property type="entry name" value="GAL4"/>
    <property type="match status" value="1"/>
</dbReference>
<reference evidence="5 7" key="2">
    <citation type="submission" date="2023-09" db="EMBL/GenBank/DDBJ databases">
        <title>Complete-Gapless Cercospora beticola genome.</title>
        <authorList>
            <person name="Wyatt N.A."/>
            <person name="Spanner R.E."/>
            <person name="Bolton M.D."/>
        </authorList>
    </citation>
    <scope>NUCLEOTIDE SEQUENCE [LARGE SCALE GENOMIC DNA]</scope>
    <source>
        <strain evidence="5">Cb09-40</strain>
    </source>
</reference>
<dbReference type="GO" id="GO:0001228">
    <property type="term" value="F:DNA-binding transcription activator activity, RNA polymerase II-specific"/>
    <property type="evidence" value="ECO:0007669"/>
    <property type="project" value="TreeGrafter"/>
</dbReference>
<dbReference type="EMBL" id="CP134191">
    <property type="protein sequence ID" value="WPB06981.1"/>
    <property type="molecule type" value="Genomic_DNA"/>
</dbReference>
<dbReference type="PANTHER" id="PTHR47784:SF5">
    <property type="entry name" value="STEROL UPTAKE CONTROL PROTEIN 2"/>
    <property type="match status" value="1"/>
</dbReference>
<dbReference type="InterPro" id="IPR036864">
    <property type="entry name" value="Zn2-C6_fun-type_DNA-bd_sf"/>
</dbReference>
<reference evidence="4 6" key="1">
    <citation type="submission" date="2015-10" db="EMBL/GenBank/DDBJ databases">
        <title>The cercosporin biosynthetic gene cluster was horizontally transferred to several fungal lineages and shown to be expanded in Cercospora beticola based on microsynteny with recipient genomes.</title>
        <authorList>
            <person name="De Jonge R."/>
            <person name="Ebert M.K."/>
            <person name="Suttle J.C."/>
            <person name="Jurick Ii W.M."/>
            <person name="Secor G.A."/>
            <person name="Thomma B.P."/>
            <person name="Van De Peer Y."/>
            <person name="Bolton M.D."/>
        </authorList>
    </citation>
    <scope>NUCLEOTIDE SEQUENCE [LARGE SCALE GENOMIC DNA]</scope>
    <source>
        <strain evidence="4 6">09-40</strain>
    </source>
</reference>
<evidence type="ECO:0000313" key="7">
    <source>
        <dbReference type="Proteomes" id="UP001302367"/>
    </source>
</evidence>